<dbReference type="InterPro" id="IPR002130">
    <property type="entry name" value="Cyclophilin-type_PPIase_dom"/>
</dbReference>
<comment type="similarity">
    <text evidence="1 4">Belongs to the cyclophilin-type PPIase family.</text>
</comment>
<dbReference type="OrthoDB" id="9807797at2"/>
<evidence type="ECO:0000256" key="3">
    <source>
        <dbReference type="ARBA" id="ARBA00023235"/>
    </source>
</evidence>
<evidence type="ECO:0000259" key="5">
    <source>
        <dbReference type="PROSITE" id="PS50072"/>
    </source>
</evidence>
<dbReference type="CDD" id="cd00317">
    <property type="entry name" value="cyclophilin"/>
    <property type="match status" value="1"/>
</dbReference>
<dbReference type="PROSITE" id="PS00170">
    <property type="entry name" value="CSA_PPIASE_1"/>
    <property type="match status" value="1"/>
</dbReference>
<dbReference type="PANTHER" id="PTHR45625">
    <property type="entry name" value="PEPTIDYL-PROLYL CIS-TRANS ISOMERASE-RELATED"/>
    <property type="match status" value="1"/>
</dbReference>
<comment type="function">
    <text evidence="4">PPIases accelerate the folding of proteins. It catalyzes the cis-trans isomerization of proline imidic peptide bonds in oligopeptides.</text>
</comment>
<comment type="catalytic activity">
    <reaction evidence="4">
        <text>[protein]-peptidylproline (omega=180) = [protein]-peptidylproline (omega=0)</text>
        <dbReference type="Rhea" id="RHEA:16237"/>
        <dbReference type="Rhea" id="RHEA-COMP:10747"/>
        <dbReference type="Rhea" id="RHEA-COMP:10748"/>
        <dbReference type="ChEBI" id="CHEBI:83833"/>
        <dbReference type="ChEBI" id="CHEBI:83834"/>
        <dbReference type="EC" id="5.2.1.8"/>
    </reaction>
</comment>
<dbReference type="Gene3D" id="2.40.100.10">
    <property type="entry name" value="Cyclophilin-like"/>
    <property type="match status" value="1"/>
</dbReference>
<keyword evidence="7" id="KW-1185">Reference proteome</keyword>
<dbReference type="Pfam" id="PF00160">
    <property type="entry name" value="Pro_isomerase"/>
    <property type="match status" value="1"/>
</dbReference>
<dbReference type="PANTHER" id="PTHR45625:SF4">
    <property type="entry name" value="PEPTIDYLPROLYL ISOMERASE DOMAIN AND WD REPEAT-CONTAINING PROTEIN 1"/>
    <property type="match status" value="1"/>
</dbReference>
<comment type="caution">
    <text evidence="6">The sequence shown here is derived from an EMBL/GenBank/DDBJ whole genome shotgun (WGS) entry which is preliminary data.</text>
</comment>
<keyword evidence="3 4" id="KW-0413">Isomerase</keyword>
<evidence type="ECO:0000256" key="4">
    <source>
        <dbReference type="RuleBase" id="RU363019"/>
    </source>
</evidence>
<dbReference type="InterPro" id="IPR029000">
    <property type="entry name" value="Cyclophilin-like_dom_sf"/>
</dbReference>
<evidence type="ECO:0000313" key="6">
    <source>
        <dbReference type="EMBL" id="RDU60426.1"/>
    </source>
</evidence>
<keyword evidence="2 4" id="KW-0697">Rotamase</keyword>
<evidence type="ECO:0000256" key="1">
    <source>
        <dbReference type="ARBA" id="ARBA00007365"/>
    </source>
</evidence>
<evidence type="ECO:0000256" key="2">
    <source>
        <dbReference type="ARBA" id="ARBA00023110"/>
    </source>
</evidence>
<organism evidence="6 7">
    <name type="scientific">Helicobacter marmotae</name>
    <dbReference type="NCBI Taxonomy" id="152490"/>
    <lineage>
        <taxon>Bacteria</taxon>
        <taxon>Pseudomonadati</taxon>
        <taxon>Campylobacterota</taxon>
        <taxon>Epsilonproteobacteria</taxon>
        <taxon>Campylobacterales</taxon>
        <taxon>Helicobacteraceae</taxon>
        <taxon>Helicobacter</taxon>
    </lineage>
</organism>
<dbReference type="EC" id="5.2.1.8" evidence="4"/>
<name>A0A3D8I5Z4_9HELI</name>
<reference evidence="6 7" key="1">
    <citation type="submission" date="2018-04" db="EMBL/GenBank/DDBJ databases">
        <title>Novel Campyloabacter and Helicobacter Species and Strains.</title>
        <authorList>
            <person name="Mannion A.J."/>
            <person name="Shen Z."/>
            <person name="Fox J.G."/>
        </authorList>
    </citation>
    <scope>NUCLEOTIDE SEQUENCE [LARGE SCALE GENOMIC DNA]</scope>
    <source>
        <strain evidence="6 7">MIT 98-6070</strain>
    </source>
</reference>
<evidence type="ECO:0000313" key="7">
    <source>
        <dbReference type="Proteomes" id="UP000256599"/>
    </source>
</evidence>
<proteinExistence type="inferred from homology"/>
<dbReference type="GO" id="GO:0006457">
    <property type="term" value="P:protein folding"/>
    <property type="evidence" value="ECO:0007669"/>
    <property type="project" value="InterPro"/>
</dbReference>
<protein>
    <recommendedName>
        <fullName evidence="4">Peptidyl-prolyl cis-trans isomerase</fullName>
        <shortName evidence="4">PPIase</shortName>
        <ecNumber evidence="4">5.2.1.8</ecNumber>
    </recommendedName>
</protein>
<dbReference type="PRINTS" id="PR00153">
    <property type="entry name" value="CSAPPISMRASE"/>
</dbReference>
<dbReference type="InterPro" id="IPR044666">
    <property type="entry name" value="Cyclophilin_A-like"/>
</dbReference>
<dbReference type="AlphaFoldDB" id="A0A3D8I5Z4"/>
<dbReference type="Proteomes" id="UP000256599">
    <property type="component" value="Unassembled WGS sequence"/>
</dbReference>
<dbReference type="InterPro" id="IPR020892">
    <property type="entry name" value="Cyclophilin-type_PPIase_CS"/>
</dbReference>
<accession>A0A3D8I5Z4</accession>
<feature type="domain" description="PPIase cyclophilin-type" evidence="5">
    <location>
        <begin position="30"/>
        <end position="158"/>
    </location>
</feature>
<sequence length="171" mass="18579">MQRGELKIYEIKQKELAKLNYALIEVCKPDGTPIGTMKLKLFLDAPQSVTNFATLAQDGFYNGLTFHRVIPHFVAQGGCPIGNGVGGPGYRIKCETSVSKHKHIRGALSMAHAGKDTGGSQFFICFDPQPHLDGAHTVFGGIERDDSASFATLDQIKEGDIIKSITICEQV</sequence>
<dbReference type="RefSeq" id="WP_104700305.1">
    <property type="nucleotide sequence ID" value="NZ_FZPP01000026.1"/>
</dbReference>
<dbReference type="GO" id="GO:0003755">
    <property type="term" value="F:peptidyl-prolyl cis-trans isomerase activity"/>
    <property type="evidence" value="ECO:0007669"/>
    <property type="project" value="UniProtKB-UniRule"/>
</dbReference>
<dbReference type="EMBL" id="NXLR01000003">
    <property type="protein sequence ID" value="RDU60426.1"/>
    <property type="molecule type" value="Genomic_DNA"/>
</dbReference>
<dbReference type="PROSITE" id="PS50072">
    <property type="entry name" value="CSA_PPIASE_2"/>
    <property type="match status" value="1"/>
</dbReference>
<dbReference type="SUPFAM" id="SSF50891">
    <property type="entry name" value="Cyclophilin-like"/>
    <property type="match status" value="1"/>
</dbReference>
<gene>
    <name evidence="6" type="ORF">CQA63_02400</name>
</gene>